<feature type="compositionally biased region" description="Polar residues" evidence="1">
    <location>
        <begin position="77"/>
        <end position="89"/>
    </location>
</feature>
<organism evidence="2 3">
    <name type="scientific">Halotia branconii CENA392</name>
    <dbReference type="NCBI Taxonomy" id="1539056"/>
    <lineage>
        <taxon>Bacteria</taxon>
        <taxon>Bacillati</taxon>
        <taxon>Cyanobacteriota</taxon>
        <taxon>Cyanophyceae</taxon>
        <taxon>Nostocales</taxon>
        <taxon>Nodulariaceae</taxon>
        <taxon>Halotia</taxon>
    </lineage>
</organism>
<evidence type="ECO:0000256" key="1">
    <source>
        <dbReference type="SAM" id="MobiDB-lite"/>
    </source>
</evidence>
<feature type="region of interest" description="Disordered" evidence="1">
    <location>
        <begin position="463"/>
        <end position="491"/>
    </location>
</feature>
<accession>A0AAJ6P8G7</accession>
<dbReference type="AlphaFoldDB" id="A0AAJ6P8G7"/>
<proteinExistence type="predicted"/>
<protein>
    <submittedName>
        <fullName evidence="2">Uncharacterized protein</fullName>
    </submittedName>
</protein>
<feature type="region of interest" description="Disordered" evidence="1">
    <location>
        <begin position="63"/>
        <end position="92"/>
    </location>
</feature>
<feature type="compositionally biased region" description="Polar residues" evidence="1">
    <location>
        <begin position="479"/>
        <end position="491"/>
    </location>
</feature>
<evidence type="ECO:0000313" key="2">
    <source>
        <dbReference type="EMBL" id="WGV24675.1"/>
    </source>
</evidence>
<sequence length="545" mass="62373">MSSGSSGRYQSKLFNFVHQQSRRLTEQWESSFRHLQAATKRGVGVLLYPIYLLFQSTESAGKALHTKEPQSRLKLQPNDTDFQSETPPNADTPIQHLLKAVEALSSAEGIATSSTTPETEIRNPRRARNLWKIRDESKPSLEFSQSPIFLKSWWQKFFHRHPTTKPAISQSLTITENSAENLKQHLPVVRGIATNLVNRHLVLVAANNDILDILTPQQRTKLENRIINEVADYWHSWQLIKAQQSTELLPEIDRLLTKLTGENTNNKPVLKGRPNYLLYTNKVIALLDTAVAKLEVNAIRPVQQRSQEIIRVAHIQLNIFMYGQEQLGVRREITASDRLETQKLNFQALIEAAINYFFGVSENISLKSTGNHWQTDKSLSNHSYNALPNSSQVEPENLVVADPWLNWNDLFGDSQLMGEKLVTPYSKQKPTVAKSSSQVTPLPQKPIVKSGLWQRQKLNNNLKSTQKINSKKQTDTQQRENSQMQFHQSNQVEAAPDWIETTATLMGYEKHLLEHLLEWLDRAMLWLEKIFVNMFHFLQGLLGVK</sequence>
<evidence type="ECO:0000313" key="3">
    <source>
        <dbReference type="Proteomes" id="UP001223520"/>
    </source>
</evidence>
<dbReference type="RefSeq" id="WP_281481993.1">
    <property type="nucleotide sequence ID" value="NZ_CP124543.1"/>
</dbReference>
<keyword evidence="3" id="KW-1185">Reference proteome</keyword>
<dbReference type="Proteomes" id="UP001223520">
    <property type="component" value="Chromosome"/>
</dbReference>
<name>A0AAJ6P8G7_9CYAN</name>
<gene>
    <name evidence="2" type="ORF">QI031_23345</name>
</gene>
<dbReference type="EMBL" id="CP124543">
    <property type="protein sequence ID" value="WGV24675.1"/>
    <property type="molecule type" value="Genomic_DNA"/>
</dbReference>
<dbReference type="KEGG" id="hbq:QI031_23345"/>
<reference evidence="2 3" key="1">
    <citation type="journal article" date="2023" name="Limnol Oceanogr Lett">
        <title>Environmental adaptations by the intertidal Antarctic cyanobacterium Halotia branconii CENA392 as revealed using long-read genome sequencing.</title>
        <authorList>
            <person name="Dextro R.B."/>
            <person name="Delbaje E."/>
            <person name="Freitas P.N.N."/>
            <person name="Geraldes V."/>
            <person name="Pinto E."/>
            <person name="Long P.F."/>
            <person name="Fiore M.F."/>
        </authorList>
    </citation>
    <scope>NUCLEOTIDE SEQUENCE [LARGE SCALE GENOMIC DNA]</scope>
    <source>
        <strain evidence="2 3">CENA392</strain>
    </source>
</reference>